<protein>
    <recommendedName>
        <fullName evidence="2">BURP domain-containing protein</fullName>
    </recommendedName>
</protein>
<sequence length="340" mass="37776">MGSGFASCCIFLSVLLLAFMLGQGRNVRRHHVEEGSIGLNYLRQASSSIDGDRIDPSGKIFFKMEDLKVGKTMAIYLTNKDPSTSPHLLSREEANSIPFSSAKIAQIIDFFRFSKDSHQAKAIEYTIKQCELEPLEDELRFCATSLESMLDYASSLLGKKAQLQVFTTTFVENPTVPFRNYTILAVPERIRSTKMVACHTLPYPYAVFYCHNTPNSETRLFKVLLGAENGDRVRALAACHMDTSRWDVDHVSFQLLKIKPGSSPVCHVFPPDNLCGHGINGARDVNPVPVANPKDLDGKFTISDFHKTVNIGSLAEKASALQGLVAKYSLKDHSHDNMEN</sequence>
<keyword evidence="1" id="KW-0732">Signal</keyword>
<evidence type="ECO:0000313" key="4">
    <source>
        <dbReference type="Proteomes" id="UP000593576"/>
    </source>
</evidence>
<dbReference type="AlphaFoldDB" id="A0A7J9LCH5"/>
<dbReference type="PANTHER" id="PTHR31236">
    <property type="entry name" value="BURP DOMAIN PROTEIN USPL1-LIKE"/>
    <property type="match status" value="1"/>
</dbReference>
<organism evidence="3 4">
    <name type="scientific">Gossypium schwendimanii</name>
    <name type="common">Cotton</name>
    <dbReference type="NCBI Taxonomy" id="34291"/>
    <lineage>
        <taxon>Eukaryota</taxon>
        <taxon>Viridiplantae</taxon>
        <taxon>Streptophyta</taxon>
        <taxon>Embryophyta</taxon>
        <taxon>Tracheophyta</taxon>
        <taxon>Spermatophyta</taxon>
        <taxon>Magnoliopsida</taxon>
        <taxon>eudicotyledons</taxon>
        <taxon>Gunneridae</taxon>
        <taxon>Pentapetalae</taxon>
        <taxon>rosids</taxon>
        <taxon>malvids</taxon>
        <taxon>Malvales</taxon>
        <taxon>Malvaceae</taxon>
        <taxon>Malvoideae</taxon>
        <taxon>Gossypium</taxon>
    </lineage>
</organism>
<dbReference type="Pfam" id="PF03181">
    <property type="entry name" value="BURP"/>
    <property type="match status" value="1"/>
</dbReference>
<dbReference type="OrthoDB" id="1909293at2759"/>
<feature type="chain" id="PRO_5029447476" description="BURP domain-containing protein" evidence="1">
    <location>
        <begin position="25"/>
        <end position="340"/>
    </location>
</feature>
<feature type="signal peptide" evidence="1">
    <location>
        <begin position="1"/>
        <end position="24"/>
    </location>
</feature>
<proteinExistence type="predicted"/>
<gene>
    <name evidence="3" type="ORF">Goshw_027728</name>
</gene>
<evidence type="ECO:0000313" key="3">
    <source>
        <dbReference type="EMBL" id="MBA0856391.1"/>
    </source>
</evidence>
<dbReference type="Proteomes" id="UP000593576">
    <property type="component" value="Unassembled WGS sequence"/>
</dbReference>
<keyword evidence="4" id="KW-1185">Reference proteome</keyword>
<evidence type="ECO:0000259" key="2">
    <source>
        <dbReference type="PROSITE" id="PS51277"/>
    </source>
</evidence>
<evidence type="ECO:0000256" key="1">
    <source>
        <dbReference type="SAM" id="SignalP"/>
    </source>
</evidence>
<dbReference type="InterPro" id="IPR044816">
    <property type="entry name" value="BURP"/>
</dbReference>
<dbReference type="InterPro" id="IPR004873">
    <property type="entry name" value="BURP_dom"/>
</dbReference>
<dbReference type="PROSITE" id="PS51277">
    <property type="entry name" value="BURP"/>
    <property type="match status" value="1"/>
</dbReference>
<comment type="caution">
    <text evidence="3">The sequence shown here is derived from an EMBL/GenBank/DDBJ whole genome shotgun (WGS) entry which is preliminary data.</text>
</comment>
<dbReference type="EMBL" id="JABFAF010000005">
    <property type="protein sequence ID" value="MBA0856391.1"/>
    <property type="molecule type" value="Genomic_DNA"/>
</dbReference>
<feature type="domain" description="BURP" evidence="2">
    <location>
        <begin position="61"/>
        <end position="279"/>
    </location>
</feature>
<dbReference type="PANTHER" id="PTHR31236:SF41">
    <property type="entry name" value="BURP DOMAIN PROTEIN USPL1"/>
    <property type="match status" value="1"/>
</dbReference>
<name>A0A7J9LCH5_GOSSC</name>
<accession>A0A7J9LCH5</accession>
<reference evidence="3 4" key="1">
    <citation type="journal article" date="2019" name="Genome Biol. Evol.">
        <title>Insights into the evolution of the New World diploid cottons (Gossypium, subgenus Houzingenia) based on genome sequencing.</title>
        <authorList>
            <person name="Grover C.E."/>
            <person name="Arick M.A. 2nd"/>
            <person name="Thrash A."/>
            <person name="Conover J.L."/>
            <person name="Sanders W.S."/>
            <person name="Peterson D.G."/>
            <person name="Frelichowski J.E."/>
            <person name="Scheffler J.A."/>
            <person name="Scheffler B.E."/>
            <person name="Wendel J.F."/>
        </authorList>
    </citation>
    <scope>NUCLEOTIDE SEQUENCE [LARGE SCALE GENOMIC DNA]</scope>
    <source>
        <strain evidence="3">1</strain>
        <tissue evidence="3">Leaf</tissue>
    </source>
</reference>
<dbReference type="SMART" id="SM01045">
    <property type="entry name" value="BURP"/>
    <property type="match status" value="1"/>
</dbReference>